<organism evidence="2 3">
    <name type="scientific">Epilithonimonas hominis</name>
    <dbReference type="NCBI Taxonomy" id="420404"/>
    <lineage>
        <taxon>Bacteria</taxon>
        <taxon>Pseudomonadati</taxon>
        <taxon>Bacteroidota</taxon>
        <taxon>Flavobacteriia</taxon>
        <taxon>Flavobacteriales</taxon>
        <taxon>Weeksellaceae</taxon>
        <taxon>Chryseobacterium group</taxon>
        <taxon>Epilithonimonas</taxon>
    </lineage>
</organism>
<keyword evidence="1" id="KW-1133">Transmembrane helix</keyword>
<keyword evidence="1" id="KW-0812">Transmembrane</keyword>
<keyword evidence="1" id="KW-0472">Membrane</keyword>
<sequence length="63" mass="7312">MKNKLFVLMMMMLFPISLIGTVHFVEPESFKGYLLSAVLSYLLWFVLHSLLLAGCMLIFKRND</sequence>
<feature type="transmembrane region" description="Helical" evidence="1">
    <location>
        <begin position="37"/>
        <end position="59"/>
    </location>
</feature>
<dbReference type="STRING" id="420404.SAMN05421793_1743"/>
<gene>
    <name evidence="2" type="ORF">SAMN05421793_1743</name>
</gene>
<proteinExistence type="predicted"/>
<reference evidence="3" key="1">
    <citation type="submission" date="2016-10" db="EMBL/GenBank/DDBJ databases">
        <authorList>
            <person name="Varghese N."/>
            <person name="Submissions S."/>
        </authorList>
    </citation>
    <scope>NUCLEOTIDE SEQUENCE [LARGE SCALE GENOMIC DNA]</scope>
    <source>
        <strain evidence="3">DSM 19326</strain>
    </source>
</reference>
<protein>
    <submittedName>
        <fullName evidence="2">Uncharacterized protein</fullName>
    </submittedName>
</protein>
<dbReference type="AlphaFoldDB" id="A0A1H6MI43"/>
<feature type="transmembrane region" description="Helical" evidence="1">
    <location>
        <begin position="5"/>
        <end position="25"/>
    </location>
</feature>
<evidence type="ECO:0000313" key="2">
    <source>
        <dbReference type="EMBL" id="SEH97250.1"/>
    </source>
</evidence>
<evidence type="ECO:0000313" key="3">
    <source>
        <dbReference type="Proteomes" id="UP000198555"/>
    </source>
</evidence>
<dbReference type="EMBL" id="FNWX01000074">
    <property type="protein sequence ID" value="SEH97250.1"/>
    <property type="molecule type" value="Genomic_DNA"/>
</dbReference>
<dbReference type="Proteomes" id="UP000198555">
    <property type="component" value="Unassembled WGS sequence"/>
</dbReference>
<name>A0A1H6MI43_9FLAO</name>
<evidence type="ECO:0000256" key="1">
    <source>
        <dbReference type="SAM" id="Phobius"/>
    </source>
</evidence>
<accession>A0A1H6MI43</accession>
<keyword evidence="3" id="KW-1185">Reference proteome</keyword>